<evidence type="ECO:0000313" key="8">
    <source>
        <dbReference type="EMBL" id="GGX72756.1"/>
    </source>
</evidence>
<dbReference type="SMART" id="SM00345">
    <property type="entry name" value="HTH_GNTR"/>
    <property type="match status" value="1"/>
</dbReference>
<dbReference type="SUPFAM" id="SSF46785">
    <property type="entry name" value="Winged helix' DNA-binding domain"/>
    <property type="match status" value="1"/>
</dbReference>
<dbReference type="InterPro" id="IPR036388">
    <property type="entry name" value="WH-like_DNA-bd_sf"/>
</dbReference>
<proteinExistence type="predicted"/>
<dbReference type="Proteomes" id="UP000626148">
    <property type="component" value="Unassembled WGS sequence"/>
</dbReference>
<dbReference type="GO" id="GO:0003700">
    <property type="term" value="F:DNA-binding transcription factor activity"/>
    <property type="evidence" value="ECO:0007669"/>
    <property type="project" value="InterPro"/>
</dbReference>
<evidence type="ECO:0000256" key="4">
    <source>
        <dbReference type="ARBA" id="ARBA00023163"/>
    </source>
</evidence>
<dbReference type="Pfam" id="PF07729">
    <property type="entry name" value="FCD"/>
    <property type="match status" value="1"/>
</dbReference>
<evidence type="ECO:0000256" key="5">
    <source>
        <dbReference type="ARBA" id="ARBA00037357"/>
    </source>
</evidence>
<sequence length="244" mass="27937">MTKRSDQVADALKQLIAEHRLKPGDRLPQEKELMTQFSASKGTAREALKALETQGLIITRTGPGGGAFVADVPPDRAMSLLANYFYFKDITIHDIYQLRVHLEPEMAASVVGRLSEGDFQRLQTTMTIYDAPPTDQQEEHAQRIAELSFHEVLVDLCPNPILSFTCHFLLGLLKNLRLCHNIYDLPNPELWETGRHYQMQLISALKRESEADVRRIMREHMIRAEALMQEQETIVLDEFLPSRR</sequence>
<keyword evidence="2" id="KW-0805">Transcription regulation</keyword>
<dbReference type="GO" id="GO:0003677">
    <property type="term" value="F:DNA binding"/>
    <property type="evidence" value="ECO:0007669"/>
    <property type="project" value="UniProtKB-KW"/>
</dbReference>
<feature type="domain" description="HTH gntR-type" evidence="7">
    <location>
        <begin position="2"/>
        <end position="72"/>
    </location>
</feature>
<organism evidence="8 9">
    <name type="scientific">Saccharospirillum salsuginis</name>
    <dbReference type="NCBI Taxonomy" id="418750"/>
    <lineage>
        <taxon>Bacteria</taxon>
        <taxon>Pseudomonadati</taxon>
        <taxon>Pseudomonadota</taxon>
        <taxon>Gammaproteobacteria</taxon>
        <taxon>Oceanospirillales</taxon>
        <taxon>Saccharospirillaceae</taxon>
        <taxon>Saccharospirillum</taxon>
    </lineage>
</organism>
<keyword evidence="9" id="KW-1185">Reference proteome</keyword>
<name>A0A918KR26_9GAMM</name>
<dbReference type="InterPro" id="IPR000524">
    <property type="entry name" value="Tscrpt_reg_HTH_GntR"/>
</dbReference>
<dbReference type="PANTHER" id="PTHR43537:SF34">
    <property type="entry name" value="PYRUVATE DEHYDROGENASE COMPLEX REPRESSOR"/>
    <property type="match status" value="1"/>
</dbReference>
<evidence type="ECO:0000256" key="3">
    <source>
        <dbReference type="ARBA" id="ARBA00023125"/>
    </source>
</evidence>
<dbReference type="EMBL" id="BMXR01000016">
    <property type="protein sequence ID" value="GGX72756.1"/>
    <property type="molecule type" value="Genomic_DNA"/>
</dbReference>
<comment type="function">
    <text evidence="5">Transcriptional repressor for the pyruvate dehydrogenase complex genes aceEF and lpd.</text>
</comment>
<accession>A0A918KR26</accession>
<dbReference type="InterPro" id="IPR008920">
    <property type="entry name" value="TF_FadR/GntR_C"/>
</dbReference>
<gene>
    <name evidence="8" type="ORF">GCM10007392_45100</name>
</gene>
<evidence type="ECO:0000259" key="7">
    <source>
        <dbReference type="PROSITE" id="PS50949"/>
    </source>
</evidence>
<dbReference type="PANTHER" id="PTHR43537">
    <property type="entry name" value="TRANSCRIPTIONAL REGULATOR, GNTR FAMILY"/>
    <property type="match status" value="1"/>
</dbReference>
<evidence type="ECO:0000256" key="1">
    <source>
        <dbReference type="ARBA" id="ARBA00022491"/>
    </source>
</evidence>
<comment type="caution">
    <text evidence="8">The sequence shown here is derived from an EMBL/GenBank/DDBJ whole genome shotgun (WGS) entry which is preliminary data.</text>
</comment>
<dbReference type="AlphaFoldDB" id="A0A918KR26"/>
<evidence type="ECO:0000256" key="2">
    <source>
        <dbReference type="ARBA" id="ARBA00023015"/>
    </source>
</evidence>
<dbReference type="Pfam" id="PF00392">
    <property type="entry name" value="GntR"/>
    <property type="match status" value="1"/>
</dbReference>
<evidence type="ECO:0000256" key="6">
    <source>
        <dbReference type="ARBA" id="ARBA00039592"/>
    </source>
</evidence>
<dbReference type="CDD" id="cd07377">
    <property type="entry name" value="WHTH_GntR"/>
    <property type="match status" value="1"/>
</dbReference>
<dbReference type="InterPro" id="IPR011711">
    <property type="entry name" value="GntR_C"/>
</dbReference>
<protein>
    <recommendedName>
        <fullName evidence="6">Pyruvate dehydrogenase complex repressor</fullName>
    </recommendedName>
</protein>
<dbReference type="PRINTS" id="PR00035">
    <property type="entry name" value="HTHGNTR"/>
</dbReference>
<reference evidence="8" key="1">
    <citation type="journal article" date="2014" name="Int. J. Syst. Evol. Microbiol.">
        <title>Complete genome sequence of Corynebacterium casei LMG S-19264T (=DSM 44701T), isolated from a smear-ripened cheese.</title>
        <authorList>
            <consortium name="US DOE Joint Genome Institute (JGI-PGF)"/>
            <person name="Walter F."/>
            <person name="Albersmeier A."/>
            <person name="Kalinowski J."/>
            <person name="Ruckert C."/>
        </authorList>
    </citation>
    <scope>NUCLEOTIDE SEQUENCE</scope>
    <source>
        <strain evidence="8">KCTC 22169</strain>
    </source>
</reference>
<dbReference type="RefSeq" id="WP_189613072.1">
    <property type="nucleotide sequence ID" value="NZ_BMXR01000016.1"/>
</dbReference>
<keyword evidence="1" id="KW-0678">Repressor</keyword>
<dbReference type="SMART" id="SM00895">
    <property type="entry name" value="FCD"/>
    <property type="match status" value="1"/>
</dbReference>
<dbReference type="Gene3D" id="1.10.10.10">
    <property type="entry name" value="Winged helix-like DNA-binding domain superfamily/Winged helix DNA-binding domain"/>
    <property type="match status" value="1"/>
</dbReference>
<keyword evidence="3" id="KW-0238">DNA-binding</keyword>
<dbReference type="PROSITE" id="PS50949">
    <property type="entry name" value="HTH_GNTR"/>
    <property type="match status" value="1"/>
</dbReference>
<keyword evidence="4" id="KW-0804">Transcription</keyword>
<evidence type="ECO:0000313" key="9">
    <source>
        <dbReference type="Proteomes" id="UP000626148"/>
    </source>
</evidence>
<dbReference type="Gene3D" id="1.20.120.530">
    <property type="entry name" value="GntR ligand-binding domain-like"/>
    <property type="match status" value="1"/>
</dbReference>
<dbReference type="InterPro" id="IPR036390">
    <property type="entry name" value="WH_DNA-bd_sf"/>
</dbReference>
<dbReference type="SUPFAM" id="SSF48008">
    <property type="entry name" value="GntR ligand-binding domain-like"/>
    <property type="match status" value="1"/>
</dbReference>
<reference evidence="8" key="2">
    <citation type="submission" date="2020-09" db="EMBL/GenBank/DDBJ databases">
        <authorList>
            <person name="Sun Q."/>
            <person name="Kim S."/>
        </authorList>
    </citation>
    <scope>NUCLEOTIDE SEQUENCE</scope>
    <source>
        <strain evidence="8">KCTC 22169</strain>
    </source>
</reference>